<sequence>MKRHLSCPCGEFLVGLDEDDLVDKARRHLAEQHPDHEYTRDQILFMAY</sequence>
<keyword evidence="2" id="KW-1185">Reference proteome</keyword>
<evidence type="ECO:0000313" key="1">
    <source>
        <dbReference type="EMBL" id="NKY25788.1"/>
    </source>
</evidence>
<protein>
    <submittedName>
        <fullName evidence="1">DUF1059 domain-containing protein</fullName>
    </submittedName>
</protein>
<name>A0A7X6L156_9NOCA</name>
<comment type="caution">
    <text evidence="1">The sequence shown here is derived from an EMBL/GenBank/DDBJ whole genome shotgun (WGS) entry which is preliminary data.</text>
</comment>
<gene>
    <name evidence="1" type="ORF">HGB38_06035</name>
</gene>
<reference evidence="1 2" key="1">
    <citation type="submission" date="2020-04" db="EMBL/GenBank/DDBJ databases">
        <title>MicrobeNet Type strains.</title>
        <authorList>
            <person name="Nicholson A.C."/>
        </authorList>
    </citation>
    <scope>NUCLEOTIDE SEQUENCE [LARGE SCALE GENOMIC DNA]</scope>
    <source>
        <strain evidence="1 2">DSM 44956</strain>
    </source>
</reference>
<dbReference type="Proteomes" id="UP000540698">
    <property type="component" value="Unassembled WGS sequence"/>
</dbReference>
<organism evidence="1 2">
    <name type="scientific">Nocardia gamkensis</name>
    <dbReference type="NCBI Taxonomy" id="352869"/>
    <lineage>
        <taxon>Bacteria</taxon>
        <taxon>Bacillati</taxon>
        <taxon>Actinomycetota</taxon>
        <taxon>Actinomycetes</taxon>
        <taxon>Mycobacteriales</taxon>
        <taxon>Nocardiaceae</taxon>
        <taxon>Nocardia</taxon>
    </lineage>
</organism>
<dbReference type="AlphaFoldDB" id="A0A7X6L156"/>
<accession>A0A7X6L156</accession>
<proteinExistence type="predicted"/>
<dbReference type="RefSeq" id="WP_063910322.1">
    <property type="nucleotide sequence ID" value="NZ_JAAXOS010000003.1"/>
</dbReference>
<dbReference type="EMBL" id="JAAXOS010000003">
    <property type="protein sequence ID" value="NKY25788.1"/>
    <property type="molecule type" value="Genomic_DNA"/>
</dbReference>
<evidence type="ECO:0000313" key="2">
    <source>
        <dbReference type="Proteomes" id="UP000540698"/>
    </source>
</evidence>